<name>A0A222HKG3_RHIML</name>
<dbReference type="PROSITE" id="PS50883">
    <property type="entry name" value="EAL"/>
    <property type="match status" value="1"/>
</dbReference>
<feature type="domain" description="PAC" evidence="2">
    <location>
        <begin position="124"/>
        <end position="176"/>
    </location>
</feature>
<evidence type="ECO:0000313" key="6">
    <source>
        <dbReference type="Proteomes" id="UP000429484"/>
    </source>
</evidence>
<dbReference type="Pfam" id="PF08448">
    <property type="entry name" value="PAS_4"/>
    <property type="match status" value="1"/>
</dbReference>
<evidence type="ECO:0000259" key="4">
    <source>
        <dbReference type="PROSITE" id="PS50887"/>
    </source>
</evidence>
<dbReference type="Pfam" id="PF01590">
    <property type="entry name" value="GAF"/>
    <property type="match status" value="1"/>
</dbReference>
<evidence type="ECO:0000259" key="3">
    <source>
        <dbReference type="PROSITE" id="PS50883"/>
    </source>
</evidence>
<gene>
    <name evidence="5" type="ORF">GHK53_31760</name>
</gene>
<dbReference type="Gene3D" id="3.30.70.270">
    <property type="match status" value="1"/>
</dbReference>
<dbReference type="InterPro" id="IPR001633">
    <property type="entry name" value="EAL_dom"/>
</dbReference>
<dbReference type="SMART" id="SM00052">
    <property type="entry name" value="EAL"/>
    <property type="match status" value="1"/>
</dbReference>
<proteinExistence type="predicted"/>
<dbReference type="InterPro" id="IPR000160">
    <property type="entry name" value="GGDEF_dom"/>
</dbReference>
<dbReference type="InterPro" id="IPR003018">
    <property type="entry name" value="GAF"/>
</dbReference>
<dbReference type="InterPro" id="IPR043128">
    <property type="entry name" value="Rev_trsase/Diguanyl_cyclase"/>
</dbReference>
<dbReference type="CDD" id="cd01949">
    <property type="entry name" value="GGDEF"/>
    <property type="match status" value="1"/>
</dbReference>
<evidence type="ECO:0000259" key="2">
    <source>
        <dbReference type="PROSITE" id="PS50113"/>
    </source>
</evidence>
<dbReference type="PANTHER" id="PTHR44757">
    <property type="entry name" value="DIGUANYLATE CYCLASE DGCP"/>
    <property type="match status" value="1"/>
</dbReference>
<dbReference type="InterPro" id="IPR012226">
    <property type="entry name" value="Diguanyl_cyclase/Pdiesterase"/>
</dbReference>
<dbReference type="SMART" id="SM00267">
    <property type="entry name" value="GGDEF"/>
    <property type="match status" value="1"/>
</dbReference>
<dbReference type="FunFam" id="3.20.20.450:FF:000001">
    <property type="entry name" value="Cyclic di-GMP phosphodiesterase yahA"/>
    <property type="match status" value="1"/>
</dbReference>
<dbReference type="InterPro" id="IPR035919">
    <property type="entry name" value="EAL_sf"/>
</dbReference>
<dbReference type="InterPro" id="IPR035965">
    <property type="entry name" value="PAS-like_dom_sf"/>
</dbReference>
<dbReference type="InterPro" id="IPR052155">
    <property type="entry name" value="Biofilm_reg_signaling"/>
</dbReference>
<dbReference type="Gene3D" id="3.20.20.450">
    <property type="entry name" value="EAL domain"/>
    <property type="match status" value="1"/>
</dbReference>
<dbReference type="Pfam" id="PF00563">
    <property type="entry name" value="EAL"/>
    <property type="match status" value="1"/>
</dbReference>
<dbReference type="InterPro" id="IPR000014">
    <property type="entry name" value="PAS"/>
</dbReference>
<dbReference type="SUPFAM" id="SSF141868">
    <property type="entry name" value="EAL domain-like"/>
    <property type="match status" value="1"/>
</dbReference>
<dbReference type="SUPFAM" id="SSF55073">
    <property type="entry name" value="Nucleotide cyclase"/>
    <property type="match status" value="1"/>
</dbReference>
<dbReference type="SUPFAM" id="SSF55781">
    <property type="entry name" value="GAF domain-like"/>
    <property type="match status" value="1"/>
</dbReference>
<dbReference type="InterPro" id="IPR000700">
    <property type="entry name" value="PAS-assoc_C"/>
</dbReference>
<dbReference type="PROSITE" id="PS50887">
    <property type="entry name" value="GGDEF"/>
    <property type="match status" value="1"/>
</dbReference>
<evidence type="ECO:0000256" key="1">
    <source>
        <dbReference type="ARBA" id="ARBA00051114"/>
    </source>
</evidence>
<dbReference type="NCBIfam" id="TIGR00254">
    <property type="entry name" value="GGDEF"/>
    <property type="match status" value="1"/>
</dbReference>
<dbReference type="RefSeq" id="WP_014529108.1">
    <property type="nucleotide sequence ID" value="NZ_BJNJ01000076.1"/>
</dbReference>
<dbReference type="Proteomes" id="UP000429484">
    <property type="component" value="Unassembled WGS sequence"/>
</dbReference>
<dbReference type="InterPro" id="IPR013656">
    <property type="entry name" value="PAS_4"/>
</dbReference>
<dbReference type="NCBIfam" id="TIGR00229">
    <property type="entry name" value="sensory_box"/>
    <property type="match status" value="1"/>
</dbReference>
<dbReference type="PROSITE" id="PS50113">
    <property type="entry name" value="PAC"/>
    <property type="match status" value="1"/>
</dbReference>
<feature type="domain" description="EAL" evidence="3">
    <location>
        <begin position="517"/>
        <end position="771"/>
    </location>
</feature>
<accession>A0A222HKG3</accession>
<dbReference type="PANTHER" id="PTHR44757:SF2">
    <property type="entry name" value="BIOFILM ARCHITECTURE MAINTENANCE PROTEIN MBAA"/>
    <property type="match status" value="1"/>
</dbReference>
<dbReference type="FunFam" id="3.30.70.270:FF:000001">
    <property type="entry name" value="Diguanylate cyclase domain protein"/>
    <property type="match status" value="1"/>
</dbReference>
<dbReference type="Pfam" id="PF00990">
    <property type="entry name" value="GGDEF"/>
    <property type="match status" value="1"/>
</dbReference>
<dbReference type="Gene3D" id="3.30.450.20">
    <property type="entry name" value="PAS domain"/>
    <property type="match status" value="1"/>
</dbReference>
<reference evidence="5 6" key="1">
    <citation type="journal article" date="2013" name="Genome Biol.">
        <title>Comparative genomics of the core and accessory genomes of 48 Sinorhizobium strains comprising five genospecies.</title>
        <authorList>
            <person name="Sugawara M."/>
            <person name="Epstein B."/>
            <person name="Badgley B.D."/>
            <person name="Unno T."/>
            <person name="Xu L."/>
            <person name="Reese J."/>
            <person name="Gyaneshwar P."/>
            <person name="Denny R."/>
            <person name="Mudge J."/>
            <person name="Bharti A.K."/>
            <person name="Farmer A.D."/>
            <person name="May G.D."/>
            <person name="Woodward J.E."/>
            <person name="Medigue C."/>
            <person name="Vallenet D."/>
            <person name="Lajus A."/>
            <person name="Rouy Z."/>
            <person name="Martinez-Vaz B."/>
            <person name="Tiffin P."/>
            <person name="Young N.D."/>
            <person name="Sadowsky M.J."/>
        </authorList>
    </citation>
    <scope>NUCLEOTIDE SEQUENCE [LARGE SCALE GENOMIC DNA]</scope>
    <source>
        <strain evidence="5 6">N6B1</strain>
    </source>
</reference>
<dbReference type="CDD" id="cd00130">
    <property type="entry name" value="PAS"/>
    <property type="match status" value="1"/>
</dbReference>
<comment type="catalytic activity">
    <reaction evidence="1">
        <text>3',3'-c-di-GMP + H2O = 5'-phosphoguanylyl(3'-&gt;5')guanosine + H(+)</text>
        <dbReference type="Rhea" id="RHEA:24902"/>
        <dbReference type="ChEBI" id="CHEBI:15377"/>
        <dbReference type="ChEBI" id="CHEBI:15378"/>
        <dbReference type="ChEBI" id="CHEBI:58754"/>
        <dbReference type="ChEBI" id="CHEBI:58805"/>
        <dbReference type="EC" id="3.1.4.52"/>
    </reaction>
    <physiologicalReaction direction="left-to-right" evidence="1">
        <dbReference type="Rhea" id="RHEA:24903"/>
    </physiologicalReaction>
</comment>
<organism evidence="5 6">
    <name type="scientific">Rhizobium meliloti</name>
    <name type="common">Ensifer meliloti</name>
    <name type="synonym">Sinorhizobium meliloti</name>
    <dbReference type="NCBI Taxonomy" id="382"/>
    <lineage>
        <taxon>Bacteria</taxon>
        <taxon>Pseudomonadati</taxon>
        <taxon>Pseudomonadota</taxon>
        <taxon>Alphaproteobacteria</taxon>
        <taxon>Hyphomicrobiales</taxon>
        <taxon>Rhizobiaceae</taxon>
        <taxon>Sinorhizobium/Ensifer group</taxon>
        <taxon>Sinorhizobium</taxon>
    </lineage>
</organism>
<dbReference type="Gene3D" id="3.30.450.40">
    <property type="match status" value="1"/>
</dbReference>
<dbReference type="EMBL" id="WISR01000255">
    <property type="protein sequence ID" value="MQW37210.1"/>
    <property type="molecule type" value="Genomic_DNA"/>
</dbReference>
<dbReference type="CDD" id="cd01948">
    <property type="entry name" value="EAL"/>
    <property type="match status" value="1"/>
</dbReference>
<dbReference type="InterPro" id="IPR029787">
    <property type="entry name" value="Nucleotide_cyclase"/>
</dbReference>
<evidence type="ECO:0000313" key="5">
    <source>
        <dbReference type="EMBL" id="MQW37210.1"/>
    </source>
</evidence>
<protein>
    <submittedName>
        <fullName evidence="5">EAL domain-containing protein</fullName>
    </submittedName>
</protein>
<dbReference type="AlphaFoldDB" id="A0A222HKG3"/>
<dbReference type="GO" id="GO:0071732">
    <property type="term" value="P:cellular response to nitric oxide"/>
    <property type="evidence" value="ECO:0007669"/>
    <property type="project" value="UniProtKB-ARBA"/>
</dbReference>
<dbReference type="SUPFAM" id="SSF55785">
    <property type="entry name" value="PYP-like sensor domain (PAS domain)"/>
    <property type="match status" value="1"/>
</dbReference>
<dbReference type="GO" id="GO:0071111">
    <property type="term" value="F:cyclic-guanylate-specific phosphodiesterase activity"/>
    <property type="evidence" value="ECO:0007669"/>
    <property type="project" value="UniProtKB-EC"/>
</dbReference>
<dbReference type="SMART" id="SM00065">
    <property type="entry name" value="GAF"/>
    <property type="match status" value="1"/>
</dbReference>
<feature type="domain" description="GGDEF" evidence="4">
    <location>
        <begin position="374"/>
        <end position="508"/>
    </location>
</feature>
<dbReference type="InterPro" id="IPR029016">
    <property type="entry name" value="GAF-like_dom_sf"/>
</dbReference>
<comment type="caution">
    <text evidence="5">The sequence shown here is derived from an EMBL/GenBank/DDBJ whole genome shotgun (WGS) entry which is preliminary data.</text>
</comment>
<dbReference type="PIRSF" id="PIRSF005925">
    <property type="entry name" value="Dos"/>
    <property type="match status" value="1"/>
</dbReference>
<sequence length="772" mass="85516">MARKTSRSIRYADLNADDNAETRRLIDAGSRLAEEVARLFPPEPDMADRHYWLEAMINHVPDYIYAKDTAGRFLIANEVTVADNGLESLRDLVGKTDFDLHPHEFAQAVADTERRVLETGEPIFGIEERAIVTKDRDRWLMTSKVPLRSKSGRIIGIVGISRDISDRKAAERLLEGQARLLEMIANGKPLGEFFHELVLLIEALLPGIKGSILLLSEDGRHLLHGAAPSLDAGFCAAIHGLEIGPAAGSCGTAAWCGEQVIVSDVFADPLWEEYAPLLRPSGLRSCWSTPILSRERKVLGTFALYAQEVGTPSEQQQELIAMAAHLAGIAIERKRAEDRIGFMAHHDALTGLPNRVLFEEQVAGMLEEIRERDQWAVLAFLDLDDFKLINDSLGHATGDELLKIVAGRMRAAVRRSDSVVRVGGDEFIILLNGLPKERDVVLSRLEDIRTAIAMPVQLQGRSLQVSCSMGVACFPNQGKTAGELLANADMAMYRAKELGRNNIQVFTEEMAARAHEKLQSQEELREALAREEFLLHFQPQMSLETGRIFAAEALLRWQHPVRGIISPAAFIPLAEETGLIVPIGDWVLRTACRQLKAWQDAGLPPLIVSVNVSARQFRERNWAARVAAVLEETCLEARYLELELTESLIMQDVPGAIATMHALEAIGVHLAIDDFGTGYSSLSALKRFPVRRLKIDRSFVTDIPHDADDMAITSAIISLAQKLGLRVIAEGVETEAQVEFLQKSGCDEIQGYFFSQPLPGEDFEVLLSSERR</sequence>